<name>A0AAN8Z4J3_9MAGN</name>
<dbReference type="InterPro" id="IPR024956">
    <property type="entry name" value="tRNAHis_GuaTrfase_cat"/>
</dbReference>
<evidence type="ECO:0000259" key="1">
    <source>
        <dbReference type="Pfam" id="PF04446"/>
    </source>
</evidence>
<evidence type="ECO:0000313" key="2">
    <source>
        <dbReference type="EMBL" id="KAK6922410.1"/>
    </source>
</evidence>
<dbReference type="AlphaFoldDB" id="A0AAN8Z4J3"/>
<accession>A0AAN8Z4J3</accession>
<proteinExistence type="predicted"/>
<dbReference type="GO" id="GO:0006400">
    <property type="term" value="P:tRNA modification"/>
    <property type="evidence" value="ECO:0007669"/>
    <property type="project" value="InterPro"/>
</dbReference>
<dbReference type="Gene3D" id="3.30.70.3000">
    <property type="match status" value="1"/>
</dbReference>
<dbReference type="GO" id="GO:0000287">
    <property type="term" value="F:magnesium ion binding"/>
    <property type="evidence" value="ECO:0007669"/>
    <property type="project" value="InterPro"/>
</dbReference>
<protein>
    <submittedName>
        <fullName evidence="2">tRNAHis guanylyltransferase catalytic domain</fullName>
    </submittedName>
</protein>
<reference evidence="2 3" key="1">
    <citation type="submission" date="2023-12" db="EMBL/GenBank/DDBJ databases">
        <title>A high-quality genome assembly for Dillenia turbinata (Dilleniales).</title>
        <authorList>
            <person name="Chanderbali A."/>
        </authorList>
    </citation>
    <scope>NUCLEOTIDE SEQUENCE [LARGE SCALE GENOMIC DNA]</scope>
    <source>
        <strain evidence="2">LSX21</strain>
        <tissue evidence="2">Leaf</tissue>
    </source>
</reference>
<dbReference type="Pfam" id="PF04446">
    <property type="entry name" value="Thg1"/>
    <property type="match status" value="1"/>
</dbReference>
<organism evidence="2 3">
    <name type="scientific">Dillenia turbinata</name>
    <dbReference type="NCBI Taxonomy" id="194707"/>
    <lineage>
        <taxon>Eukaryota</taxon>
        <taxon>Viridiplantae</taxon>
        <taxon>Streptophyta</taxon>
        <taxon>Embryophyta</taxon>
        <taxon>Tracheophyta</taxon>
        <taxon>Spermatophyta</taxon>
        <taxon>Magnoliopsida</taxon>
        <taxon>eudicotyledons</taxon>
        <taxon>Gunneridae</taxon>
        <taxon>Pentapetalae</taxon>
        <taxon>Dilleniales</taxon>
        <taxon>Dilleniaceae</taxon>
        <taxon>Dillenia</taxon>
    </lineage>
</organism>
<keyword evidence="3" id="KW-1185">Reference proteome</keyword>
<dbReference type="InterPro" id="IPR007537">
    <property type="entry name" value="tRNAHis_GuaTrfase_Thg1"/>
</dbReference>
<feature type="domain" description="tRNAHis guanylyltransferase catalytic" evidence="1">
    <location>
        <begin position="100"/>
        <end position="175"/>
    </location>
</feature>
<gene>
    <name evidence="2" type="ORF">RJ641_012917</name>
</gene>
<keyword evidence="2" id="KW-0808">Transferase</keyword>
<sequence length="189" mass="22058">MSIIPSLIYNIARQPEMVLASVREHKRGVQDCSYISWEEFQSLNSELNLHRKENKSIRKKRKKKRIVNRDNLYKCKAGTQATTMNRGQDLYKGLMANSKYEYVKSSEVVNKIAVPNIIIVRIDGCNFHRFSEVYKFEKPNDEKALNLMNSCASAILEEFPEIMFSYGFGDEYRIVRFLPITQLRFEGIS</sequence>
<dbReference type="PANTHER" id="PTHR12729:SF6">
    <property type="entry name" value="TRNA(HIS) GUANYLYLTRANSFERASE-RELATED"/>
    <property type="match status" value="1"/>
</dbReference>
<dbReference type="InterPro" id="IPR038469">
    <property type="entry name" value="tRNAHis_GuaTrfase_Thg1_sf"/>
</dbReference>
<keyword evidence="2" id="KW-0548">Nucleotidyltransferase</keyword>
<comment type="caution">
    <text evidence="2">The sequence shown here is derived from an EMBL/GenBank/DDBJ whole genome shotgun (WGS) entry which is preliminary data.</text>
</comment>
<dbReference type="PANTHER" id="PTHR12729">
    <property type="entry name" value="TRNA(HIS) GUANYLYLTRANSFERASE-RELATED"/>
    <property type="match status" value="1"/>
</dbReference>
<evidence type="ECO:0000313" key="3">
    <source>
        <dbReference type="Proteomes" id="UP001370490"/>
    </source>
</evidence>
<dbReference type="EMBL" id="JBAMMX010000019">
    <property type="protein sequence ID" value="KAK6922410.1"/>
    <property type="molecule type" value="Genomic_DNA"/>
</dbReference>
<dbReference type="GO" id="GO:0008193">
    <property type="term" value="F:tRNA guanylyltransferase activity"/>
    <property type="evidence" value="ECO:0007669"/>
    <property type="project" value="InterPro"/>
</dbReference>
<dbReference type="Proteomes" id="UP001370490">
    <property type="component" value="Unassembled WGS sequence"/>
</dbReference>